<proteinExistence type="inferred from homology"/>
<dbReference type="InterPro" id="IPR013785">
    <property type="entry name" value="Aldolase_TIM"/>
</dbReference>
<keyword evidence="6" id="KW-1185">Reference proteome</keyword>
<evidence type="ECO:0000256" key="1">
    <source>
        <dbReference type="ARBA" id="ARBA00009405"/>
    </source>
</evidence>
<dbReference type="PROSITE" id="PS50991">
    <property type="entry name" value="PYR_CT"/>
    <property type="match status" value="1"/>
</dbReference>
<keyword evidence="3 5" id="KW-0456">Lyase</keyword>
<dbReference type="Pfam" id="PF00682">
    <property type="entry name" value="HMGL-like"/>
    <property type="match status" value="1"/>
</dbReference>
<gene>
    <name evidence="5" type="ORF">Q0590_21520</name>
</gene>
<evidence type="ECO:0000256" key="3">
    <source>
        <dbReference type="ARBA" id="ARBA00023239"/>
    </source>
</evidence>
<reference evidence="5" key="1">
    <citation type="submission" date="2023-07" db="EMBL/GenBank/DDBJ databases">
        <title>The genome sequence of Rhodocytophaga aerolata KACC 12507.</title>
        <authorList>
            <person name="Zhang X."/>
        </authorList>
    </citation>
    <scope>NUCLEOTIDE SEQUENCE</scope>
    <source>
        <strain evidence="5">KACC 12507</strain>
    </source>
</reference>
<sequence>MKIVECPRDAMQGLPEFIDTDTKVAYINKLLRVGFDTIDFGSFVSPKAVPQMRDTAEVVAKLDLTQTNTKLLAIVANLKGAEQAISYPQITYLGYPLSVSETFQQRNTNKSIAQALREVEQIQQLCKQTNKQLVVYLSMGFGNPYGEEYNPVIVQDLAQQLVQLGIQIIAPSDTIGCATPESIYALFTALVKAFPDTEFGAHLHSTPDTVTEKLDAAYKAGCRRFDGAIKGFGGCPMATDDLTGNIATEKMIAYFESLSIDLSLNKTIFNEAYQYAHKIFGN</sequence>
<dbReference type="GO" id="GO:0016829">
    <property type="term" value="F:lyase activity"/>
    <property type="evidence" value="ECO:0007669"/>
    <property type="project" value="UniProtKB-KW"/>
</dbReference>
<feature type="domain" description="Pyruvate carboxyltransferase" evidence="4">
    <location>
        <begin position="1"/>
        <end position="268"/>
    </location>
</feature>
<dbReference type="SUPFAM" id="SSF51569">
    <property type="entry name" value="Aldolase"/>
    <property type="match status" value="1"/>
</dbReference>
<dbReference type="InterPro" id="IPR000891">
    <property type="entry name" value="PYR_CT"/>
</dbReference>
<evidence type="ECO:0000256" key="2">
    <source>
        <dbReference type="ARBA" id="ARBA00022723"/>
    </source>
</evidence>
<dbReference type="EMBL" id="JAUKPO010000014">
    <property type="protein sequence ID" value="MDO1448872.1"/>
    <property type="molecule type" value="Genomic_DNA"/>
</dbReference>
<evidence type="ECO:0000259" key="4">
    <source>
        <dbReference type="PROSITE" id="PS50991"/>
    </source>
</evidence>
<protein>
    <submittedName>
        <fullName evidence="5">Hydroxymethylglutaryl-CoA lyase</fullName>
    </submittedName>
</protein>
<name>A0ABT8RDQ1_9BACT</name>
<accession>A0ABT8RDQ1</accession>
<keyword evidence="2" id="KW-0479">Metal-binding</keyword>
<dbReference type="PANTHER" id="PTHR42738:SF7">
    <property type="entry name" value="HYDROXYMETHYLGLUTARYL-COA LYASE"/>
    <property type="match status" value="1"/>
</dbReference>
<evidence type="ECO:0000313" key="6">
    <source>
        <dbReference type="Proteomes" id="UP001168528"/>
    </source>
</evidence>
<dbReference type="Gene3D" id="3.20.20.70">
    <property type="entry name" value="Aldolase class I"/>
    <property type="match status" value="1"/>
</dbReference>
<dbReference type="PANTHER" id="PTHR42738">
    <property type="entry name" value="HYDROXYMETHYLGLUTARYL-COA LYASE"/>
    <property type="match status" value="1"/>
</dbReference>
<organism evidence="5 6">
    <name type="scientific">Rhodocytophaga aerolata</name>
    <dbReference type="NCBI Taxonomy" id="455078"/>
    <lineage>
        <taxon>Bacteria</taxon>
        <taxon>Pseudomonadati</taxon>
        <taxon>Bacteroidota</taxon>
        <taxon>Cytophagia</taxon>
        <taxon>Cytophagales</taxon>
        <taxon>Rhodocytophagaceae</taxon>
        <taxon>Rhodocytophaga</taxon>
    </lineage>
</organism>
<dbReference type="Proteomes" id="UP001168528">
    <property type="component" value="Unassembled WGS sequence"/>
</dbReference>
<evidence type="ECO:0000313" key="5">
    <source>
        <dbReference type="EMBL" id="MDO1448872.1"/>
    </source>
</evidence>
<comment type="caution">
    <text evidence="5">The sequence shown here is derived from an EMBL/GenBank/DDBJ whole genome shotgun (WGS) entry which is preliminary data.</text>
</comment>
<dbReference type="CDD" id="cd07938">
    <property type="entry name" value="DRE_TIM_HMGL"/>
    <property type="match status" value="1"/>
</dbReference>
<comment type="similarity">
    <text evidence="1">Belongs to the HMG-CoA lyase family.</text>
</comment>
<dbReference type="InterPro" id="IPR043594">
    <property type="entry name" value="HMGL"/>
</dbReference>
<dbReference type="RefSeq" id="WP_302039671.1">
    <property type="nucleotide sequence ID" value="NZ_JAUKPO010000014.1"/>
</dbReference>